<proteinExistence type="predicted"/>
<dbReference type="EMBL" id="SMAI01000004">
    <property type="protein sequence ID" value="TCT05694.1"/>
    <property type="molecule type" value="Genomic_DNA"/>
</dbReference>
<comment type="caution">
    <text evidence="1">The sequence shown here is derived from an EMBL/GenBank/DDBJ whole genome shotgun (WGS) entry which is preliminary data.</text>
</comment>
<evidence type="ECO:0000313" key="1">
    <source>
        <dbReference type="EMBL" id="TCT05694.1"/>
    </source>
</evidence>
<keyword evidence="2" id="KW-1185">Reference proteome</keyword>
<name>A0A4R3LYC4_9HYPH</name>
<reference evidence="1 2" key="1">
    <citation type="submission" date="2019-03" db="EMBL/GenBank/DDBJ databases">
        <title>Genomic Encyclopedia of Type Strains, Phase IV (KMG-IV): sequencing the most valuable type-strain genomes for metagenomic binning, comparative biology and taxonomic classification.</title>
        <authorList>
            <person name="Goeker M."/>
        </authorList>
    </citation>
    <scope>NUCLEOTIDE SEQUENCE [LARGE SCALE GENOMIC DNA]</scope>
    <source>
        <strain evidence="1 2">DSM 9035</strain>
    </source>
</reference>
<sequence>MGSQADGMTFDDWDKDEAGRLKVWPLQAFTTALFEGRAGGVRFEVGLPRGPGLPSPAVQISLAPDQLRALAAALTEIADHIEAPGRKR</sequence>
<organism evidence="1 2">
    <name type="scientific">Aquabacter spiritensis</name>
    <dbReference type="NCBI Taxonomy" id="933073"/>
    <lineage>
        <taxon>Bacteria</taxon>
        <taxon>Pseudomonadati</taxon>
        <taxon>Pseudomonadota</taxon>
        <taxon>Alphaproteobacteria</taxon>
        <taxon>Hyphomicrobiales</taxon>
        <taxon>Xanthobacteraceae</taxon>
        <taxon>Aquabacter</taxon>
    </lineage>
</organism>
<protein>
    <submittedName>
        <fullName evidence="1">Uncharacterized protein</fullName>
    </submittedName>
</protein>
<gene>
    <name evidence="1" type="ORF">EDC64_104253</name>
</gene>
<accession>A0A4R3LYC4</accession>
<dbReference type="Proteomes" id="UP000294664">
    <property type="component" value="Unassembled WGS sequence"/>
</dbReference>
<dbReference type="AlphaFoldDB" id="A0A4R3LYC4"/>
<evidence type="ECO:0000313" key="2">
    <source>
        <dbReference type="Proteomes" id="UP000294664"/>
    </source>
</evidence>
<dbReference type="OrthoDB" id="8451143at2"/>
<dbReference type="RefSeq" id="WP_132031022.1">
    <property type="nucleotide sequence ID" value="NZ_SMAI01000004.1"/>
</dbReference>